<dbReference type="InterPro" id="IPR036259">
    <property type="entry name" value="MFS_trans_sf"/>
</dbReference>
<evidence type="ECO:0000313" key="9">
    <source>
        <dbReference type="Proteomes" id="UP000291469"/>
    </source>
</evidence>
<dbReference type="InterPro" id="IPR020846">
    <property type="entry name" value="MFS_dom"/>
</dbReference>
<evidence type="ECO:0000256" key="1">
    <source>
        <dbReference type="ARBA" id="ARBA00004651"/>
    </source>
</evidence>
<dbReference type="KEGG" id="erz:ER308_02510"/>
<proteinExistence type="predicted"/>
<dbReference type="RefSeq" id="WP_131153543.1">
    <property type="nucleotide sequence ID" value="NZ_CP036402.1"/>
</dbReference>
<dbReference type="PANTHER" id="PTHR43124">
    <property type="entry name" value="PURINE EFFLUX PUMP PBUE"/>
    <property type="match status" value="1"/>
</dbReference>
<feature type="transmembrane region" description="Helical" evidence="6">
    <location>
        <begin position="279"/>
        <end position="298"/>
    </location>
</feature>
<feature type="transmembrane region" description="Helical" evidence="6">
    <location>
        <begin position="212"/>
        <end position="235"/>
    </location>
</feature>
<evidence type="ECO:0000256" key="2">
    <source>
        <dbReference type="ARBA" id="ARBA00022475"/>
    </source>
</evidence>
<dbReference type="OrthoDB" id="4332123at2"/>
<dbReference type="EMBL" id="CP036402">
    <property type="protein sequence ID" value="QBI18545.1"/>
    <property type="molecule type" value="Genomic_DNA"/>
</dbReference>
<keyword evidence="2" id="KW-1003">Cell membrane</keyword>
<keyword evidence="5 6" id="KW-0472">Membrane</keyword>
<keyword evidence="9" id="KW-1185">Reference proteome</keyword>
<dbReference type="InterPro" id="IPR050189">
    <property type="entry name" value="MFS_Efflux_Transporters"/>
</dbReference>
<keyword evidence="3 6" id="KW-0812">Transmembrane</keyword>
<evidence type="ECO:0000259" key="7">
    <source>
        <dbReference type="PROSITE" id="PS50850"/>
    </source>
</evidence>
<reference evidence="8 9" key="1">
    <citation type="submission" date="2019-01" db="EMBL/GenBank/DDBJ databases">
        <title>Egibacter rhizosphaerae EGI 80759T.</title>
        <authorList>
            <person name="Chen D.-D."/>
            <person name="Tian Y."/>
            <person name="Jiao J.-Y."/>
            <person name="Zhang X.-T."/>
            <person name="Zhang Y.-G."/>
            <person name="Zhang Y."/>
            <person name="Xiao M."/>
            <person name="Shu W.-S."/>
            <person name="Li W.-J."/>
        </authorList>
    </citation>
    <scope>NUCLEOTIDE SEQUENCE [LARGE SCALE GENOMIC DNA]</scope>
    <source>
        <strain evidence="8 9">EGI 80759</strain>
    </source>
</reference>
<comment type="subcellular location">
    <subcellularLocation>
        <location evidence="1">Cell membrane</location>
        <topology evidence="1">Multi-pass membrane protein</topology>
    </subcellularLocation>
</comment>
<dbReference type="AlphaFoldDB" id="A0A411YBJ0"/>
<feature type="transmembrane region" description="Helical" evidence="6">
    <location>
        <begin position="68"/>
        <end position="89"/>
    </location>
</feature>
<feature type="transmembrane region" description="Helical" evidence="6">
    <location>
        <begin position="129"/>
        <end position="149"/>
    </location>
</feature>
<evidence type="ECO:0000256" key="6">
    <source>
        <dbReference type="SAM" id="Phobius"/>
    </source>
</evidence>
<feature type="transmembrane region" description="Helical" evidence="6">
    <location>
        <begin position="35"/>
        <end position="56"/>
    </location>
</feature>
<dbReference type="PANTHER" id="PTHR43124:SF3">
    <property type="entry name" value="CHLORAMPHENICOL EFFLUX PUMP RV0191"/>
    <property type="match status" value="1"/>
</dbReference>
<dbReference type="Pfam" id="PF07690">
    <property type="entry name" value="MFS_1"/>
    <property type="match status" value="1"/>
</dbReference>
<evidence type="ECO:0000256" key="3">
    <source>
        <dbReference type="ARBA" id="ARBA00022692"/>
    </source>
</evidence>
<evidence type="ECO:0000256" key="4">
    <source>
        <dbReference type="ARBA" id="ARBA00022989"/>
    </source>
</evidence>
<feature type="domain" description="Major facilitator superfamily (MFS) profile" evidence="7">
    <location>
        <begin position="1"/>
        <end position="402"/>
    </location>
</feature>
<dbReference type="CDD" id="cd06174">
    <property type="entry name" value="MFS"/>
    <property type="match status" value="1"/>
</dbReference>
<sequence length="402" mass="41402">MSGWWAWGAVAALYGYGFFQRVAPSVLVDELRTSLLVGTAAVGGLSALFYVSMALAQVPAGTLLDRFGARRVLTAGSVLAALGSVAFAAAPNMSAASAGRILLGLAASVGFLGCMVVATRVLPPHRFGLAIGLAASIGMLGAMVGQAPLRLAVDALGWREAMAAVTLVPLLLAIACLMLIPRNRSSQEVQADSPAASGERLDLRSMLKRRSIWVCGIVSATLVLPVNVYAGLWAVPFLQEVRNFPASLAALAASCMLIGFGIGSPTAGWLATRTGRPRALLVGAFAVMYCIFVMLVYGPPLSRSFVYLLMVIAGAASGAMVLGFGLASRGVPEDRRGLAFGMANLVVLGFSALGQQASGYVLEVVAHQDLMGPHGTYGSALLLVVGAGVVGLVLTRLLPSTG</sequence>
<accession>A0A411YBJ0</accession>
<keyword evidence="4 6" id="KW-1133">Transmembrane helix</keyword>
<dbReference type="SUPFAM" id="SSF103473">
    <property type="entry name" value="MFS general substrate transporter"/>
    <property type="match status" value="1"/>
</dbReference>
<dbReference type="GO" id="GO:0005886">
    <property type="term" value="C:plasma membrane"/>
    <property type="evidence" value="ECO:0007669"/>
    <property type="project" value="UniProtKB-SubCell"/>
</dbReference>
<dbReference type="Gene3D" id="1.20.1250.20">
    <property type="entry name" value="MFS general substrate transporter like domains"/>
    <property type="match status" value="2"/>
</dbReference>
<evidence type="ECO:0000313" key="8">
    <source>
        <dbReference type="EMBL" id="QBI18545.1"/>
    </source>
</evidence>
<name>A0A411YBJ0_9ACTN</name>
<dbReference type="PROSITE" id="PS50850">
    <property type="entry name" value="MFS"/>
    <property type="match status" value="1"/>
</dbReference>
<feature type="transmembrane region" description="Helical" evidence="6">
    <location>
        <begin position="338"/>
        <end position="357"/>
    </location>
</feature>
<feature type="transmembrane region" description="Helical" evidence="6">
    <location>
        <begin position="161"/>
        <end position="180"/>
    </location>
</feature>
<feature type="transmembrane region" description="Helical" evidence="6">
    <location>
        <begin position="101"/>
        <end position="122"/>
    </location>
</feature>
<organism evidence="8 9">
    <name type="scientific">Egibacter rhizosphaerae</name>
    <dbReference type="NCBI Taxonomy" id="1670831"/>
    <lineage>
        <taxon>Bacteria</taxon>
        <taxon>Bacillati</taxon>
        <taxon>Actinomycetota</taxon>
        <taxon>Nitriliruptoria</taxon>
        <taxon>Egibacterales</taxon>
        <taxon>Egibacteraceae</taxon>
        <taxon>Egibacter</taxon>
    </lineage>
</organism>
<dbReference type="GO" id="GO:0022857">
    <property type="term" value="F:transmembrane transporter activity"/>
    <property type="evidence" value="ECO:0007669"/>
    <property type="project" value="InterPro"/>
</dbReference>
<feature type="transmembrane region" description="Helical" evidence="6">
    <location>
        <begin position="377"/>
        <end position="398"/>
    </location>
</feature>
<feature type="transmembrane region" description="Helical" evidence="6">
    <location>
        <begin position="304"/>
        <end position="326"/>
    </location>
</feature>
<evidence type="ECO:0000256" key="5">
    <source>
        <dbReference type="ARBA" id="ARBA00023136"/>
    </source>
</evidence>
<dbReference type="Proteomes" id="UP000291469">
    <property type="component" value="Chromosome"/>
</dbReference>
<gene>
    <name evidence="8" type="ORF">ER308_02510</name>
</gene>
<dbReference type="InterPro" id="IPR011701">
    <property type="entry name" value="MFS"/>
</dbReference>
<protein>
    <submittedName>
        <fullName evidence="8">MFS transporter</fullName>
    </submittedName>
</protein>
<feature type="transmembrane region" description="Helical" evidence="6">
    <location>
        <begin position="247"/>
        <end position="272"/>
    </location>
</feature>